<evidence type="ECO:0000313" key="4">
    <source>
        <dbReference type="EMBL" id="EFL23506.1"/>
    </source>
</evidence>
<dbReference type="GO" id="GO:0004674">
    <property type="term" value="F:protein serine/threonine kinase activity"/>
    <property type="evidence" value="ECO:0007669"/>
    <property type="project" value="UniProtKB-KW"/>
</dbReference>
<dbReference type="AlphaFoldDB" id="D9WJU3"/>
<sequence>RPGRKTPSMTMTRPNAISTHGYSETMPCEPESASRARRLVRAALSTWDLGNLIEDGTLIISELVGNSVRHSGCRLLRVSVRLPERDRVRLAVTDKCLQPPTALTPRGDEETGRGLLLVEAMADRWDTEYRAWGKTVWAELRAKADS</sequence>
<keyword evidence="1" id="KW-0723">Serine/threonine-protein kinase</keyword>
<dbReference type="STRING" id="457427.SSOG_03220"/>
<dbReference type="Pfam" id="PF13581">
    <property type="entry name" value="HATPase_c_2"/>
    <property type="match status" value="1"/>
</dbReference>
<dbReference type="InterPro" id="IPR050267">
    <property type="entry name" value="Anti-sigma-factor_SerPK"/>
</dbReference>
<keyword evidence="5" id="KW-1185">Reference proteome</keyword>
<reference evidence="4 5" key="1">
    <citation type="submission" date="2009-02" db="EMBL/GenBank/DDBJ databases">
        <title>Annotation of Streptomyces hygroscopicus strain ATCC 53653.</title>
        <authorList>
            <consortium name="The Broad Institute Genome Sequencing Platform"/>
            <consortium name="Broad Institute Microbial Sequencing Center"/>
            <person name="Fischbach M."/>
            <person name="Godfrey P."/>
            <person name="Ward D."/>
            <person name="Young S."/>
            <person name="Zeng Q."/>
            <person name="Koehrsen M."/>
            <person name="Alvarado L."/>
            <person name="Berlin A.M."/>
            <person name="Bochicchio J."/>
            <person name="Borenstein D."/>
            <person name="Chapman S.B."/>
            <person name="Chen Z."/>
            <person name="Engels R."/>
            <person name="Freedman E."/>
            <person name="Gellesch M."/>
            <person name="Goldberg J."/>
            <person name="Griggs A."/>
            <person name="Gujja S."/>
            <person name="Heilman E.R."/>
            <person name="Heiman D.I."/>
            <person name="Hepburn T.A."/>
            <person name="Howarth C."/>
            <person name="Jen D."/>
            <person name="Larson L."/>
            <person name="Lewis B."/>
            <person name="Mehta T."/>
            <person name="Park D."/>
            <person name="Pearson M."/>
            <person name="Richards J."/>
            <person name="Roberts A."/>
            <person name="Saif S."/>
            <person name="Shea T.D."/>
            <person name="Shenoy N."/>
            <person name="Sisk P."/>
            <person name="Stolte C."/>
            <person name="Sykes S.N."/>
            <person name="Thomson T."/>
            <person name="Walk T."/>
            <person name="White J."/>
            <person name="Yandava C."/>
            <person name="Straight P."/>
            <person name="Clardy J."/>
            <person name="Hung D."/>
            <person name="Kolter R."/>
            <person name="Mekalanos J."/>
            <person name="Walker S."/>
            <person name="Walsh C.T."/>
            <person name="Wieland-Brown L.C."/>
            <person name="Haas B."/>
            <person name="Nusbaum C."/>
            <person name="Birren B."/>
        </authorList>
    </citation>
    <scope>NUCLEOTIDE SEQUENCE [LARGE SCALE GENOMIC DNA]</scope>
    <source>
        <strain evidence="4 5">ATCC 53653</strain>
    </source>
</reference>
<dbReference type="PANTHER" id="PTHR35526:SF3">
    <property type="entry name" value="ANTI-SIGMA-F FACTOR RSBW"/>
    <property type="match status" value="1"/>
</dbReference>
<accession>D9WJU3</accession>
<feature type="domain" description="Histidine kinase/HSP90-like ATPase" evidence="3">
    <location>
        <begin position="27"/>
        <end position="138"/>
    </location>
</feature>
<dbReference type="EMBL" id="GG657754">
    <property type="protein sequence ID" value="EFL23506.1"/>
    <property type="molecule type" value="Genomic_DNA"/>
</dbReference>
<keyword evidence="1" id="KW-0808">Transferase</keyword>
<feature type="non-terminal residue" evidence="4">
    <location>
        <position position="1"/>
    </location>
</feature>
<evidence type="ECO:0000259" key="3">
    <source>
        <dbReference type="Pfam" id="PF13581"/>
    </source>
</evidence>
<dbReference type="Gene3D" id="3.30.565.10">
    <property type="entry name" value="Histidine kinase-like ATPase, C-terminal domain"/>
    <property type="match status" value="1"/>
</dbReference>
<feature type="compositionally biased region" description="Polar residues" evidence="2">
    <location>
        <begin position="7"/>
        <end position="22"/>
    </location>
</feature>
<organism evidence="4 5">
    <name type="scientific">Streptomyces himastatinicus ATCC 53653</name>
    <dbReference type="NCBI Taxonomy" id="457427"/>
    <lineage>
        <taxon>Bacteria</taxon>
        <taxon>Bacillati</taxon>
        <taxon>Actinomycetota</taxon>
        <taxon>Actinomycetes</taxon>
        <taxon>Kitasatosporales</taxon>
        <taxon>Streptomycetaceae</taxon>
        <taxon>Streptomyces</taxon>
        <taxon>Streptomyces violaceusniger group</taxon>
    </lineage>
</organism>
<dbReference type="InterPro" id="IPR003594">
    <property type="entry name" value="HATPase_dom"/>
</dbReference>
<keyword evidence="1" id="KW-0418">Kinase</keyword>
<feature type="region of interest" description="Disordered" evidence="2">
    <location>
        <begin position="1"/>
        <end position="27"/>
    </location>
</feature>
<name>D9WJU3_9ACTN</name>
<evidence type="ECO:0000313" key="5">
    <source>
        <dbReference type="Proteomes" id="UP000003963"/>
    </source>
</evidence>
<proteinExistence type="predicted"/>
<evidence type="ECO:0000256" key="2">
    <source>
        <dbReference type="SAM" id="MobiDB-lite"/>
    </source>
</evidence>
<dbReference type="HOGENOM" id="CLU_090336_4_2_11"/>
<gene>
    <name evidence="4" type="ORF">SSOG_03220</name>
</gene>
<dbReference type="InterPro" id="IPR036890">
    <property type="entry name" value="HATPase_C_sf"/>
</dbReference>
<dbReference type="Proteomes" id="UP000003963">
    <property type="component" value="Unassembled WGS sequence"/>
</dbReference>
<dbReference type="SUPFAM" id="SSF55874">
    <property type="entry name" value="ATPase domain of HSP90 chaperone/DNA topoisomerase II/histidine kinase"/>
    <property type="match status" value="1"/>
</dbReference>
<protein>
    <submittedName>
        <fullName evidence="4">Putative regulatory protein</fullName>
    </submittedName>
</protein>
<dbReference type="CDD" id="cd16936">
    <property type="entry name" value="HATPase_RsbW-like"/>
    <property type="match status" value="1"/>
</dbReference>
<evidence type="ECO:0000256" key="1">
    <source>
        <dbReference type="ARBA" id="ARBA00022527"/>
    </source>
</evidence>
<dbReference type="PANTHER" id="PTHR35526">
    <property type="entry name" value="ANTI-SIGMA-F FACTOR RSBW-RELATED"/>
    <property type="match status" value="1"/>
</dbReference>